<reference evidence="1" key="1">
    <citation type="submission" date="2019-04" db="EMBL/GenBank/DDBJ databases">
        <authorList>
            <consortium name="Science for Life Laboratories"/>
        </authorList>
    </citation>
    <scope>NUCLEOTIDE SEQUENCE</scope>
    <source>
        <strain evidence="1">MBLW1</strain>
    </source>
</reference>
<organism evidence="1">
    <name type="scientific">Tuwongella immobilis</name>
    <dbReference type="NCBI Taxonomy" id="692036"/>
    <lineage>
        <taxon>Bacteria</taxon>
        <taxon>Pseudomonadati</taxon>
        <taxon>Planctomycetota</taxon>
        <taxon>Planctomycetia</taxon>
        <taxon>Gemmatales</taxon>
        <taxon>Gemmataceae</taxon>
        <taxon>Tuwongella</taxon>
    </lineage>
</organism>
<gene>
    <name evidence="1" type="ORF">GMBLW1_17850</name>
</gene>
<keyword evidence="2" id="KW-1185">Reference proteome</keyword>
<evidence type="ECO:0000313" key="1">
    <source>
        <dbReference type="EMBL" id="VIP02175.1"/>
    </source>
</evidence>
<dbReference type="InParanoid" id="A0A6C2YM68"/>
<evidence type="ECO:0000313" key="2">
    <source>
        <dbReference type="Proteomes" id="UP000464378"/>
    </source>
</evidence>
<dbReference type="Proteomes" id="UP000464378">
    <property type="component" value="Chromosome"/>
</dbReference>
<dbReference type="EMBL" id="LR593887">
    <property type="protein sequence ID" value="VTS00612.1"/>
    <property type="molecule type" value="Genomic_DNA"/>
</dbReference>
<dbReference type="AlphaFoldDB" id="A0A6C2YM68"/>
<dbReference type="KEGG" id="tim:GMBLW1_17850"/>
<name>A0A6C2YM68_9BACT</name>
<sequence>MSSPYALKVALIGNELQPDKLPVRDLARFLSLFSESIDSETEEPNNSKSELSLTAILPGSIELCFAADLAANSASQRIVKAIDEKSGVLLTENTLDKLESIGKFAKNRKIQVKVESSEEVNQKKRVVVISDPEEIRQLRPKLIHGMTSFRAQCMRVGGKSPRVYLQSILTNQSINATASKQLAQQIALSLYGIVEVKGIASWSTHSLTQIRKFKITEFKNIRLSQTTDRLSPIPGFTVDWDRLNDFRNDDE</sequence>
<dbReference type="EMBL" id="LR586016">
    <property type="protein sequence ID" value="VIP02175.1"/>
    <property type="molecule type" value="Genomic_DNA"/>
</dbReference>
<dbReference type="RefSeq" id="WP_162657374.1">
    <property type="nucleotide sequence ID" value="NZ_LR593887.1"/>
</dbReference>
<proteinExistence type="predicted"/>
<protein>
    <submittedName>
        <fullName evidence="1">Uncharacterized protein</fullName>
    </submittedName>
</protein>
<accession>A0A6C2YM68</accession>